<dbReference type="InterPro" id="IPR015425">
    <property type="entry name" value="FH2_Formin"/>
</dbReference>
<feature type="region of interest" description="Disordered" evidence="3">
    <location>
        <begin position="615"/>
        <end position="656"/>
    </location>
</feature>
<feature type="region of interest" description="Disordered" evidence="3">
    <location>
        <begin position="966"/>
        <end position="989"/>
    </location>
</feature>
<feature type="domain" description="FH2" evidence="4">
    <location>
        <begin position="1161"/>
        <end position="1591"/>
    </location>
</feature>
<gene>
    <name evidence="5" type="ORF">QTP70_026505</name>
</gene>
<dbReference type="Gene3D" id="1.20.58.2220">
    <property type="entry name" value="Formin, FH2 domain"/>
    <property type="match status" value="1"/>
</dbReference>
<protein>
    <recommendedName>
        <fullName evidence="4">FH2 domain-containing protein</fullName>
    </recommendedName>
</protein>
<organism evidence="5 6">
    <name type="scientific">Hemibagrus guttatus</name>
    <dbReference type="NCBI Taxonomy" id="175788"/>
    <lineage>
        <taxon>Eukaryota</taxon>
        <taxon>Metazoa</taxon>
        <taxon>Chordata</taxon>
        <taxon>Craniata</taxon>
        <taxon>Vertebrata</taxon>
        <taxon>Euteleostomi</taxon>
        <taxon>Actinopterygii</taxon>
        <taxon>Neopterygii</taxon>
        <taxon>Teleostei</taxon>
        <taxon>Ostariophysi</taxon>
        <taxon>Siluriformes</taxon>
        <taxon>Bagridae</taxon>
        <taxon>Hemibagrus</taxon>
    </lineage>
</organism>
<feature type="compositionally biased region" description="Pro residues" evidence="3">
    <location>
        <begin position="1043"/>
        <end position="1111"/>
    </location>
</feature>
<feature type="compositionally biased region" description="Polar residues" evidence="3">
    <location>
        <begin position="106"/>
        <end position="121"/>
    </location>
</feature>
<dbReference type="Pfam" id="PF02181">
    <property type="entry name" value="FH2"/>
    <property type="match status" value="1"/>
</dbReference>
<dbReference type="PANTHER" id="PTHR45920">
    <property type="entry name" value="FORMIN HOMOLOGY 2 DOMAIN CONTAINING, ISOFORM I"/>
    <property type="match status" value="1"/>
</dbReference>
<feature type="region of interest" description="Disordered" evidence="3">
    <location>
        <begin position="302"/>
        <end position="352"/>
    </location>
</feature>
<keyword evidence="2" id="KW-0175">Coiled coil</keyword>
<feature type="compositionally biased region" description="Polar residues" evidence="3">
    <location>
        <begin position="149"/>
        <end position="161"/>
    </location>
</feature>
<feature type="region of interest" description="Disordered" evidence="3">
    <location>
        <begin position="509"/>
        <end position="552"/>
    </location>
</feature>
<feature type="compositionally biased region" description="Low complexity" evidence="3">
    <location>
        <begin position="308"/>
        <end position="317"/>
    </location>
</feature>
<dbReference type="SMART" id="SM00498">
    <property type="entry name" value="FH2"/>
    <property type="match status" value="1"/>
</dbReference>
<feature type="region of interest" description="Disordered" evidence="3">
    <location>
        <begin position="99"/>
        <end position="211"/>
    </location>
</feature>
<feature type="compositionally biased region" description="Basic and acidic residues" evidence="3">
    <location>
        <begin position="162"/>
        <end position="202"/>
    </location>
</feature>
<feature type="region of interest" description="Disordered" evidence="3">
    <location>
        <begin position="1036"/>
        <end position="1111"/>
    </location>
</feature>
<evidence type="ECO:0000313" key="6">
    <source>
        <dbReference type="Proteomes" id="UP001274896"/>
    </source>
</evidence>
<evidence type="ECO:0000256" key="2">
    <source>
        <dbReference type="SAM" id="Coils"/>
    </source>
</evidence>
<keyword evidence="6" id="KW-1185">Reference proteome</keyword>
<dbReference type="GO" id="GO:0045010">
    <property type="term" value="P:actin nucleation"/>
    <property type="evidence" value="ECO:0007669"/>
    <property type="project" value="InterPro"/>
</dbReference>
<dbReference type="GO" id="GO:0051015">
    <property type="term" value="F:actin filament binding"/>
    <property type="evidence" value="ECO:0007669"/>
    <property type="project" value="TreeGrafter"/>
</dbReference>
<reference evidence="5" key="1">
    <citation type="submission" date="2023-06" db="EMBL/GenBank/DDBJ databases">
        <title>Male Hemibagrus guttatus genome.</title>
        <authorList>
            <person name="Bian C."/>
        </authorList>
    </citation>
    <scope>NUCLEOTIDE SEQUENCE</scope>
    <source>
        <strain evidence="5">Male_cb2023</strain>
        <tissue evidence="5">Muscle</tissue>
    </source>
</reference>
<dbReference type="InterPro" id="IPR001265">
    <property type="entry name" value="Formin_Cappuccino_subfam"/>
</dbReference>
<feature type="compositionally biased region" description="Polar residues" evidence="3">
    <location>
        <begin position="275"/>
        <end position="287"/>
    </location>
</feature>
<feature type="compositionally biased region" description="Basic and acidic residues" evidence="3">
    <location>
        <begin position="126"/>
        <end position="141"/>
    </location>
</feature>
<sequence>MKYYIRSVDVVCKWSHTEDVYSDFEQRLRGVYDGVWMQTIETIETQFPLLREIFHPSPFTHQERDRRKSSLTSLIRKQKQLQKGSDSKPQLCAALPGRAEHPRFGRSSSIPGCESPNQSYGQVRGRNQEGERENIKEKDEVPSPFVFSTGASQVTSSQQLRRTTERESEGLQCEGQKKPEGVEQKWEGETKQQRQKEQECRSKNTPSRHGLIAKGVHLLRNMGNQEAKQKKAGASGSECITDRHGFDRKDSESSRKIKKSQDKVRKPSADLAKQQPKTENSKSSVFSNIHIRKGLSWKTASRNNVRIKGNNGKSSSGDGTISKEDLESLVRDSDPEKSRQIPGSRQSSVDMGVEEGIRVSSRSGSDTDLCSFHSASENQDMLTDIQRTIRLQQWGSGVEGQIWTEAGKPEIIQDVEISVKSKDELQEDGNWPLDAETYVPHTPPSSFANFVDGKAKISENRPRSQSVQSLGSTKILHNHILASGTKTGSGFHNRNTMMTITKTVSSQSIQTNLSKESSSLSNQDTLTTSTSYESASEHMEEGSSLSSPTEDGLQAISSLTQSLDISLDSIDQHTDLRVDPGTMARQVTFMPQKGSSIVDHIMATGEEHDVFMEETRPSSTVQKTKESTGTSLNPWLSESIADPGSQPSKTSSPGVKLYPIIQPSYVKTTTRQLSSPPHSPYATPAQSPKCPRKLSQDLSLSQGSLRAERWRTHRQRSCSIANPAGFDGSWYQDFDGCHELLQREYHTFRSSSCFHSTARTTFQDVFLGYSLLERFSDIDGEEAEKICSQFLALGILQPFNDSLRKPITGSDAVVRSIFKKEQLYTWAPLGQPEAQTPGRLQTLWPPVSSTTQNKSTVSDRNSIQIDELERTISELKEKIRYLEQDHKPLYASAGILTGAVADGVNLDHAFTKINERITSYQARSVQTSPIEEDFKFTVPSSDQSVACDLTDSTTSSVVQLPKCQRVQKKATTQSLPPPPPPILTGRAVSSASPLATSTLGPIESVVPAPAHPPAPGLLTSVRLVVKVPPPPPLLLPYSSIGSPPQPPSSNLGPPPPPPPPQPLPGFRPPPPPPPPGFGPPPPPPLPGFGPPPPPPLPGFGPLPPPPLPGCGPPPPPPLPGCGPLPPPPLPGCGPPPPGCGPVPPPSLWLMSVGSSQDSVPLKAVIEPPRPMKPLYWTRIQLHAKKDPNTHLVWEKVEEPHVDFKEFVELFARSAVKEKKKPISDTISKSKTKQVVKILSNKRSQAVGILMSSLHLDMKDIQHAILNMDNTVVDLETLQALYENRAQREEMDQLEKHIKSNMGKEKAKPLDKPEQFLLQLSEVPQFSERVFCILVQSTFTESISCVQRKISLLQSVCTALRCSEGVLQVLGLVLVLGNFMNGGNRSRGQADGFTLDVLPKLKDVKSSDNSRSLLSFIVSYYLRHFNELPAKPIKPRVALRKHALASPAMCFISQSNPQFMLLKASGFPAGLYGFAHIALHTETCSSETEKVCAMSSEAHLQPFKDKMEEFLSQARTDLEVQDKQLTETQTSFLELSTFFSVKPKGEEKEVSPSTLFSVWFEFSSDFKDLWKKETQLLLKERLKAAEETIRHTREKAVYSVKPKHASGMKAKLGQKI</sequence>
<accession>A0AAE0R0F4</accession>
<name>A0AAE0R0F4_9TELE</name>
<feature type="compositionally biased region" description="Polar residues" evidence="3">
    <location>
        <begin position="617"/>
        <end position="636"/>
    </location>
</feature>
<dbReference type="InterPro" id="IPR042201">
    <property type="entry name" value="FH2_Formin_sf"/>
</dbReference>
<feature type="compositionally biased region" description="Polar residues" evidence="3">
    <location>
        <begin position="509"/>
        <end position="534"/>
    </location>
</feature>
<comment type="caution">
    <text evidence="5">The sequence shown here is derived from an EMBL/GenBank/DDBJ whole genome shotgun (WGS) entry which is preliminary data.</text>
</comment>
<evidence type="ECO:0000256" key="1">
    <source>
        <dbReference type="ARBA" id="ARBA00005271"/>
    </source>
</evidence>
<dbReference type="GO" id="GO:0005884">
    <property type="term" value="C:actin filament"/>
    <property type="evidence" value="ECO:0007669"/>
    <property type="project" value="InterPro"/>
</dbReference>
<feature type="compositionally biased region" description="Basic and acidic residues" evidence="3">
    <location>
        <begin position="321"/>
        <end position="339"/>
    </location>
</feature>
<feature type="coiled-coil region" evidence="2">
    <location>
        <begin position="858"/>
        <end position="885"/>
    </location>
</feature>
<dbReference type="Proteomes" id="UP001274896">
    <property type="component" value="Unassembled WGS sequence"/>
</dbReference>
<feature type="region of interest" description="Disordered" evidence="3">
    <location>
        <begin position="225"/>
        <end position="287"/>
    </location>
</feature>
<feature type="compositionally biased region" description="Basic and acidic residues" evidence="3">
    <location>
        <begin position="240"/>
        <end position="268"/>
    </location>
</feature>
<evidence type="ECO:0000259" key="4">
    <source>
        <dbReference type="PROSITE" id="PS51444"/>
    </source>
</evidence>
<dbReference type="SUPFAM" id="SSF101447">
    <property type="entry name" value="Formin homology 2 domain (FH2 domain)"/>
    <property type="match status" value="1"/>
</dbReference>
<dbReference type="PRINTS" id="PR00828">
    <property type="entry name" value="FORMIN"/>
</dbReference>
<evidence type="ECO:0000256" key="3">
    <source>
        <dbReference type="SAM" id="MobiDB-lite"/>
    </source>
</evidence>
<dbReference type="GO" id="GO:0030866">
    <property type="term" value="P:cortical actin cytoskeleton organization"/>
    <property type="evidence" value="ECO:0007669"/>
    <property type="project" value="TreeGrafter"/>
</dbReference>
<evidence type="ECO:0000313" key="5">
    <source>
        <dbReference type="EMBL" id="KAK3537990.1"/>
    </source>
</evidence>
<proteinExistence type="inferred from homology"/>
<dbReference type="EMBL" id="JAUCMX010000008">
    <property type="protein sequence ID" value="KAK3537990.1"/>
    <property type="molecule type" value="Genomic_DNA"/>
</dbReference>
<feature type="compositionally biased region" description="Polar residues" evidence="3">
    <location>
        <begin position="543"/>
        <end position="552"/>
    </location>
</feature>
<dbReference type="PROSITE" id="PS51444">
    <property type="entry name" value="FH2"/>
    <property type="match status" value="1"/>
</dbReference>
<dbReference type="GO" id="GO:0008017">
    <property type="term" value="F:microtubule binding"/>
    <property type="evidence" value="ECO:0007669"/>
    <property type="project" value="InterPro"/>
</dbReference>
<dbReference type="GO" id="GO:0005737">
    <property type="term" value="C:cytoplasm"/>
    <property type="evidence" value="ECO:0007669"/>
    <property type="project" value="TreeGrafter"/>
</dbReference>
<comment type="similarity">
    <text evidence="1">Belongs to the formin homology family. Cappuccino subfamily.</text>
</comment>
<dbReference type="PANTHER" id="PTHR45920:SF7">
    <property type="entry name" value="FORMIN-G"/>
    <property type="match status" value="1"/>
</dbReference>
<feature type="region of interest" description="Disordered" evidence="3">
    <location>
        <begin position="668"/>
        <end position="694"/>
    </location>
</feature>